<name>A0AAE1H9K3_9NEOP</name>
<proteinExistence type="predicted"/>
<sequence length="414" mass="47382">MEEGLFEVLNAGETEQYVMSLKPSKIEELGTEGWLQKHGYMQKLHQQAVLEASEHREEVVKEFMSTYDKVPVLVHDAICISVWREKVLPEILKIEDDPKDTFLVYSVLFHEATSVSLLETVLFHSDSCEALGDTAVDLLDYCMPLLFQVANGFKKSDESTLTKDAIKEQEALISFNVGIRCISVLHYLIESMDSLPLAVTSRMYTHHDVPLLLVHLLENHPWERDNPKICGQKLKFIDGRWVQVSGEDLLKLTRVEGQVWLALRQLLLRESCARNYEFSEFRKSQLQKVLRYMTDPLLDQLSPLIDLKQFLCQLQISSGSSTLRRPLILEVIPEIRRGFLNGGSGKWQKIARAQSKVLFHKDQEAVLRMAQSLSSAYNLEVLERLGGEEPKCARCGKPGLKRCSRCKIERYCGR</sequence>
<dbReference type="GO" id="GO:0044458">
    <property type="term" value="P:motile cilium assembly"/>
    <property type="evidence" value="ECO:0007669"/>
    <property type="project" value="TreeGrafter"/>
</dbReference>
<comment type="caution">
    <text evidence="1">The sequence shown here is derived from an EMBL/GenBank/DDBJ whole genome shotgun (WGS) entry which is preliminary data.</text>
</comment>
<dbReference type="Proteomes" id="UP001219518">
    <property type="component" value="Unassembled WGS sequence"/>
</dbReference>
<dbReference type="GO" id="GO:0034451">
    <property type="term" value="C:centriolar satellite"/>
    <property type="evidence" value="ECO:0007669"/>
    <property type="project" value="TreeGrafter"/>
</dbReference>
<dbReference type="SUPFAM" id="SSF144232">
    <property type="entry name" value="HIT/MYND zinc finger-like"/>
    <property type="match status" value="1"/>
</dbReference>
<evidence type="ECO:0000313" key="1">
    <source>
        <dbReference type="EMBL" id="KAK3917218.1"/>
    </source>
</evidence>
<dbReference type="EMBL" id="JAHWGI010000700">
    <property type="protein sequence ID" value="KAK3917218.1"/>
    <property type="molecule type" value="Genomic_DNA"/>
</dbReference>
<dbReference type="PANTHER" id="PTHR13244">
    <property type="entry name" value="ZINC FINGER MYND DOMAIN CONTAINING PROTEIN 10"/>
    <property type="match status" value="1"/>
</dbReference>
<protein>
    <submittedName>
        <fullName evidence="1">Zinc finger MYND domain-containing protein 10</fullName>
    </submittedName>
</protein>
<dbReference type="GO" id="GO:0036159">
    <property type="term" value="P:inner dynein arm assembly"/>
    <property type="evidence" value="ECO:0007669"/>
    <property type="project" value="TreeGrafter"/>
</dbReference>
<dbReference type="PANTHER" id="PTHR13244:SF7">
    <property type="entry name" value="ZINC FINGER MYND DOMAIN-CONTAINING PROTEIN 10"/>
    <property type="match status" value="1"/>
</dbReference>
<gene>
    <name evidence="1" type="ORF">KUF71_006802</name>
</gene>
<reference evidence="1" key="2">
    <citation type="journal article" date="2023" name="BMC Genomics">
        <title>Pest status, molecular evolution, and epigenetic factors derived from the genome assembly of Frankliniella fusca, a thysanopteran phytovirus vector.</title>
        <authorList>
            <person name="Catto M.A."/>
            <person name="Labadie P.E."/>
            <person name="Jacobson A.L."/>
            <person name="Kennedy G.G."/>
            <person name="Srinivasan R."/>
            <person name="Hunt B.G."/>
        </authorList>
    </citation>
    <scope>NUCLEOTIDE SEQUENCE</scope>
    <source>
        <strain evidence="1">PL_HMW_Pooled</strain>
    </source>
</reference>
<dbReference type="AlphaFoldDB" id="A0AAE1H9K3"/>
<dbReference type="InterPro" id="IPR052298">
    <property type="entry name" value="ZMYND10"/>
</dbReference>
<accession>A0AAE1H9K3</accession>
<evidence type="ECO:0000313" key="2">
    <source>
        <dbReference type="Proteomes" id="UP001219518"/>
    </source>
</evidence>
<keyword evidence="2" id="KW-1185">Reference proteome</keyword>
<dbReference type="GO" id="GO:0005737">
    <property type="term" value="C:cytoplasm"/>
    <property type="evidence" value="ECO:0007669"/>
    <property type="project" value="TreeGrafter"/>
</dbReference>
<organism evidence="1 2">
    <name type="scientific">Frankliniella fusca</name>
    <dbReference type="NCBI Taxonomy" id="407009"/>
    <lineage>
        <taxon>Eukaryota</taxon>
        <taxon>Metazoa</taxon>
        <taxon>Ecdysozoa</taxon>
        <taxon>Arthropoda</taxon>
        <taxon>Hexapoda</taxon>
        <taxon>Insecta</taxon>
        <taxon>Pterygota</taxon>
        <taxon>Neoptera</taxon>
        <taxon>Paraneoptera</taxon>
        <taxon>Thysanoptera</taxon>
        <taxon>Terebrantia</taxon>
        <taxon>Thripoidea</taxon>
        <taxon>Thripidae</taxon>
        <taxon>Frankliniella</taxon>
    </lineage>
</organism>
<reference evidence="1" key="1">
    <citation type="submission" date="2021-07" db="EMBL/GenBank/DDBJ databases">
        <authorList>
            <person name="Catto M.A."/>
            <person name="Jacobson A."/>
            <person name="Kennedy G."/>
            <person name="Labadie P."/>
            <person name="Hunt B.G."/>
            <person name="Srinivasan R."/>
        </authorList>
    </citation>
    <scope>NUCLEOTIDE SEQUENCE</scope>
    <source>
        <strain evidence="1">PL_HMW_Pooled</strain>
        <tissue evidence="1">Head</tissue>
    </source>
</reference>
<dbReference type="Gene3D" id="6.10.140.2220">
    <property type="match status" value="1"/>
</dbReference>
<dbReference type="GO" id="GO:0036158">
    <property type="term" value="P:outer dynein arm assembly"/>
    <property type="evidence" value="ECO:0007669"/>
    <property type="project" value="TreeGrafter"/>
</dbReference>